<gene>
    <name evidence="3" type="ORF">U27_03840</name>
</gene>
<evidence type="ECO:0000313" key="4">
    <source>
        <dbReference type="Proteomes" id="UP000030661"/>
    </source>
</evidence>
<proteinExistence type="predicted"/>
<feature type="transmembrane region" description="Helical" evidence="2">
    <location>
        <begin position="7"/>
        <end position="29"/>
    </location>
</feature>
<reference evidence="3" key="1">
    <citation type="journal article" date="2015" name="PeerJ">
        <title>First genomic representation of candidate bacterial phylum KSB3 points to enhanced environmental sensing as a trigger of wastewater bulking.</title>
        <authorList>
            <person name="Sekiguchi Y."/>
            <person name="Ohashi A."/>
            <person name="Parks D.H."/>
            <person name="Yamauchi T."/>
            <person name="Tyson G.W."/>
            <person name="Hugenholtz P."/>
        </authorList>
    </citation>
    <scope>NUCLEOTIDE SEQUENCE [LARGE SCALE GENOMIC DNA]</scope>
</reference>
<dbReference type="HOGENOM" id="CLU_1861259_0_0_0"/>
<feature type="compositionally biased region" description="Low complexity" evidence="1">
    <location>
        <begin position="46"/>
        <end position="59"/>
    </location>
</feature>
<protein>
    <submittedName>
        <fullName evidence="3">Uncharacterized protein</fullName>
    </submittedName>
</protein>
<keyword evidence="2" id="KW-0472">Membrane</keyword>
<dbReference type="AlphaFoldDB" id="A0A081BX21"/>
<keyword evidence="4" id="KW-1185">Reference proteome</keyword>
<evidence type="ECO:0000256" key="2">
    <source>
        <dbReference type="SAM" id="Phobius"/>
    </source>
</evidence>
<organism evidence="3">
    <name type="scientific">Vecturithrix granuli</name>
    <dbReference type="NCBI Taxonomy" id="1499967"/>
    <lineage>
        <taxon>Bacteria</taxon>
        <taxon>Candidatus Moduliflexota</taxon>
        <taxon>Candidatus Vecturitrichia</taxon>
        <taxon>Candidatus Vecturitrichales</taxon>
        <taxon>Candidatus Vecturitrichaceae</taxon>
        <taxon>Candidatus Vecturithrix</taxon>
    </lineage>
</organism>
<feature type="region of interest" description="Disordered" evidence="1">
    <location>
        <begin position="40"/>
        <end position="59"/>
    </location>
</feature>
<dbReference type="STRING" id="1499967.U27_03840"/>
<evidence type="ECO:0000313" key="3">
    <source>
        <dbReference type="EMBL" id="GAK56876.1"/>
    </source>
</evidence>
<sequence>MKKFFGFLVHLFIILLELAICAFLVFYLISHPIIKQDGDSIMETRSPNSPDSSGSSDLPTGSTRLIAARPVQASLYIPPVIWVPEYFAPEKQWGYDRVYSCTRLERVPGFWHIPGSQPPISPHFPMYIFDECTMRYF</sequence>
<keyword evidence="2" id="KW-1133">Transmembrane helix</keyword>
<evidence type="ECO:0000256" key="1">
    <source>
        <dbReference type="SAM" id="MobiDB-lite"/>
    </source>
</evidence>
<dbReference type="Proteomes" id="UP000030661">
    <property type="component" value="Unassembled WGS sequence"/>
</dbReference>
<dbReference type="EMBL" id="DF820465">
    <property type="protein sequence ID" value="GAK56876.1"/>
    <property type="molecule type" value="Genomic_DNA"/>
</dbReference>
<name>A0A081BX21_VECG1</name>
<accession>A0A081BX21</accession>
<keyword evidence="2" id="KW-0812">Transmembrane</keyword>